<evidence type="ECO:0000256" key="1">
    <source>
        <dbReference type="ARBA" id="ARBA00022679"/>
    </source>
</evidence>
<dbReference type="Proteomes" id="UP000199045">
    <property type="component" value="Unassembled WGS sequence"/>
</dbReference>
<sequence>MYNSKIQCTFLADRKPGKQMMLIHRGKFTLKRENSIHAAAFCILHAAAEQLTQHLHLLHPEELSYYETLKFDKRRESYLLGRISAKKAIGALSLFEDLGKIAIESGIFQFPVVKYAITRNLQVSITHCEGLGIALSYPEVHPLGIDLERTDKANTEAIKEQLTPAELALTRTSQLPEDVACTMVWTMKEALSKVLRTGLTVDLKLLEIQSLAKEGDVYTSHFRHLIQYRAISCYAGAYVCSIVVPGKTTPELEEFWRFFRETVS</sequence>
<evidence type="ECO:0000259" key="2">
    <source>
        <dbReference type="Pfam" id="PF01648"/>
    </source>
</evidence>
<dbReference type="Pfam" id="PF01648">
    <property type="entry name" value="ACPS"/>
    <property type="match status" value="1"/>
</dbReference>
<dbReference type="RefSeq" id="WP_176842231.1">
    <property type="nucleotide sequence ID" value="NZ_FNBN01000002.1"/>
</dbReference>
<reference evidence="3 4" key="1">
    <citation type="submission" date="2016-10" db="EMBL/GenBank/DDBJ databases">
        <authorList>
            <person name="de Groot N.N."/>
        </authorList>
    </citation>
    <scope>NUCLEOTIDE SEQUENCE [LARGE SCALE GENOMIC DNA]</scope>
    <source>
        <strain evidence="3 4">DSM 527</strain>
    </source>
</reference>
<gene>
    <name evidence="3" type="ORF">SAMN04488121_102796</name>
</gene>
<dbReference type="GO" id="GO:0008897">
    <property type="term" value="F:holo-[acyl-carrier-protein] synthase activity"/>
    <property type="evidence" value="ECO:0007669"/>
    <property type="project" value="InterPro"/>
</dbReference>
<evidence type="ECO:0000313" key="3">
    <source>
        <dbReference type="EMBL" id="SDF73106.1"/>
    </source>
</evidence>
<dbReference type="GO" id="GO:0000287">
    <property type="term" value="F:magnesium ion binding"/>
    <property type="evidence" value="ECO:0007669"/>
    <property type="project" value="InterPro"/>
</dbReference>
<feature type="domain" description="4'-phosphopantetheinyl transferase" evidence="2">
    <location>
        <begin position="142"/>
        <end position="215"/>
    </location>
</feature>
<dbReference type="InterPro" id="IPR037143">
    <property type="entry name" value="4-PPantetheinyl_Trfase_dom_sf"/>
</dbReference>
<organism evidence="3 4">
    <name type="scientific">Chitinophaga filiformis</name>
    <name type="common">Myxococcus filiformis</name>
    <name type="synonym">Flexibacter filiformis</name>
    <dbReference type="NCBI Taxonomy" id="104663"/>
    <lineage>
        <taxon>Bacteria</taxon>
        <taxon>Pseudomonadati</taxon>
        <taxon>Bacteroidota</taxon>
        <taxon>Chitinophagia</taxon>
        <taxon>Chitinophagales</taxon>
        <taxon>Chitinophagaceae</taxon>
        <taxon>Chitinophaga</taxon>
    </lineage>
</organism>
<accession>A0A1G7NGL1</accession>
<dbReference type="Gene3D" id="3.90.470.20">
    <property type="entry name" value="4'-phosphopantetheinyl transferase domain"/>
    <property type="match status" value="2"/>
</dbReference>
<proteinExistence type="predicted"/>
<protein>
    <submittedName>
        <fullName evidence="3">4'-phosphopantetheinyl transferase EntD (Siderophore biosynthesis)</fullName>
    </submittedName>
</protein>
<name>A0A1G7NGL1_CHIFI</name>
<dbReference type="EMBL" id="FNBN01000002">
    <property type="protein sequence ID" value="SDF73106.1"/>
    <property type="molecule type" value="Genomic_DNA"/>
</dbReference>
<dbReference type="SUPFAM" id="SSF56214">
    <property type="entry name" value="4'-phosphopantetheinyl transferase"/>
    <property type="match status" value="2"/>
</dbReference>
<evidence type="ECO:0000313" key="4">
    <source>
        <dbReference type="Proteomes" id="UP000199045"/>
    </source>
</evidence>
<dbReference type="InterPro" id="IPR008278">
    <property type="entry name" value="4-PPantetheinyl_Trfase_dom"/>
</dbReference>
<keyword evidence="1 3" id="KW-0808">Transferase</keyword>
<dbReference type="AlphaFoldDB" id="A0A1G7NGL1"/>
<dbReference type="STRING" id="104663.SAMN04488121_102796"/>